<organism evidence="1">
    <name type="scientific">Rhizophagus irregularis (strain DAOM 181602 / DAOM 197198 / MUCL 43194)</name>
    <name type="common">Arbuscular mycorrhizal fungus</name>
    <name type="synonym">Glomus intraradices</name>
    <dbReference type="NCBI Taxonomy" id="747089"/>
    <lineage>
        <taxon>Eukaryota</taxon>
        <taxon>Fungi</taxon>
        <taxon>Fungi incertae sedis</taxon>
        <taxon>Mucoromycota</taxon>
        <taxon>Glomeromycotina</taxon>
        <taxon>Glomeromycetes</taxon>
        <taxon>Glomerales</taxon>
        <taxon>Glomeraceae</taxon>
        <taxon>Rhizophagus</taxon>
    </lineage>
</organism>
<proteinExistence type="predicted"/>
<accession>U9TBF0</accession>
<evidence type="ECO:0000313" key="1">
    <source>
        <dbReference type="EMBL" id="ESA04752.1"/>
    </source>
</evidence>
<dbReference type="AlphaFoldDB" id="U9TBF0"/>
<dbReference type="HOGENOM" id="CLU_1034945_0_0_1"/>
<dbReference type="EMBL" id="KI294067">
    <property type="protein sequence ID" value="ESA04752.1"/>
    <property type="molecule type" value="Genomic_DNA"/>
</dbReference>
<reference evidence="1" key="1">
    <citation type="submission" date="2013-07" db="EMBL/GenBank/DDBJ databases">
        <title>The genome of an arbuscular mycorrhizal fungus provides insights into the evolution of the oldest plant symbiosis.</title>
        <authorList>
            <consortium name="DOE Joint Genome Institute"/>
            <person name="Tisserant E."/>
            <person name="Malbreil M."/>
            <person name="Kuo A."/>
            <person name="Kohler A."/>
            <person name="Symeonidi A."/>
            <person name="Balestrini R."/>
            <person name="Charron P."/>
            <person name="Duensing N."/>
            <person name="Frei-dit-Frey N."/>
            <person name="Gianinazzi-Pearson V."/>
            <person name="Gilbert B."/>
            <person name="Handa Y."/>
            <person name="Hijri M."/>
            <person name="Kaul R."/>
            <person name="Kawaguchi M."/>
            <person name="Krajinski F."/>
            <person name="Lammers P."/>
            <person name="Lapierre D."/>
            <person name="Masclaux F.G."/>
            <person name="Murat C."/>
            <person name="Morin E."/>
            <person name="Ndikumana S."/>
            <person name="Pagni M."/>
            <person name="Petitpierre D."/>
            <person name="Requena N."/>
            <person name="Rosikiewicz P."/>
            <person name="Riley R."/>
            <person name="Saito K."/>
            <person name="San Clemente H."/>
            <person name="Shapiro H."/>
            <person name="van Tuinen D."/>
            <person name="Becard G."/>
            <person name="Bonfante P."/>
            <person name="Paszkowski U."/>
            <person name="Shachar-Hill Y."/>
            <person name="Young J.P."/>
            <person name="Sanders I.R."/>
            <person name="Henrissat B."/>
            <person name="Rensing S.A."/>
            <person name="Grigoriev I.V."/>
            <person name="Corradi N."/>
            <person name="Roux C."/>
            <person name="Martin F."/>
        </authorList>
    </citation>
    <scope>NUCLEOTIDE SEQUENCE</scope>
    <source>
        <strain evidence="1">DAOM 197198</strain>
    </source>
</reference>
<protein>
    <submittedName>
        <fullName evidence="1">Uncharacterized protein</fullName>
    </submittedName>
</protein>
<gene>
    <name evidence="1" type="ORF">GLOINDRAFT_36517</name>
</gene>
<sequence>MDVDAFSVYTKYCVMQMEVVEANVYEHYSFAKESIEKIVNDFTKQLDLLRYTPEAKGILLYLLTRHGKWDNIDPGNIGFLDRYGERKEAVLCVLRSIQSKREWHKVLSRVNAQGNAPSEGYDELDAVERHERSLVDFLELGKDRDREFYEIKYERSELAVIYDRLKEFGSYGYALAMNDTVYYKLNVGRNPNYPRRCKFGPCGCDQLASEVDYKEPRITPIEMKHFIEEVKRDLVFVEGGEYLMGDYGLEYGSEQMSYDSDGDSRPQWS</sequence>
<name>U9TBF0_RHIID</name>